<feature type="signal peptide" evidence="1">
    <location>
        <begin position="1"/>
        <end position="23"/>
    </location>
</feature>
<protein>
    <submittedName>
        <fullName evidence="2">Secreted protein</fullName>
    </submittedName>
</protein>
<feature type="chain" id="PRO_5003321994" evidence="1">
    <location>
        <begin position="24"/>
        <end position="143"/>
    </location>
</feature>
<keyword evidence="1" id="KW-0732">Signal</keyword>
<organism evidence="3">
    <name type="scientific">Melampsora larici-populina (strain 98AG31 / pathotype 3-4-7)</name>
    <name type="common">Poplar leaf rust fungus</name>
    <dbReference type="NCBI Taxonomy" id="747676"/>
    <lineage>
        <taxon>Eukaryota</taxon>
        <taxon>Fungi</taxon>
        <taxon>Dikarya</taxon>
        <taxon>Basidiomycota</taxon>
        <taxon>Pucciniomycotina</taxon>
        <taxon>Pucciniomycetes</taxon>
        <taxon>Pucciniales</taxon>
        <taxon>Melampsoraceae</taxon>
        <taxon>Melampsora</taxon>
    </lineage>
</organism>
<accession>F4S4K1</accession>
<dbReference type="EMBL" id="GL883147">
    <property type="protein sequence ID" value="EGG00456.1"/>
    <property type="molecule type" value="Genomic_DNA"/>
</dbReference>
<evidence type="ECO:0000313" key="2">
    <source>
        <dbReference type="EMBL" id="EGG00456.1"/>
    </source>
</evidence>
<gene>
    <name evidence="2" type="ORF">MELLADRAFT_124239</name>
</gene>
<evidence type="ECO:0000313" key="3">
    <source>
        <dbReference type="Proteomes" id="UP000001072"/>
    </source>
</evidence>
<evidence type="ECO:0000256" key="1">
    <source>
        <dbReference type="SAM" id="SignalP"/>
    </source>
</evidence>
<dbReference type="Proteomes" id="UP000001072">
    <property type="component" value="Unassembled WGS sequence"/>
</dbReference>
<dbReference type="HOGENOM" id="CLU_1740947_0_0_1"/>
<dbReference type="KEGG" id="mlr:MELLADRAFT_124239"/>
<sequence>MSWKPSIPVFHLLLVFLLAGDLGSHIFVDANALECNYGWNYKGYRKGWTCEVRPPHGVGSVPWSCTWCGRNDGLKPSAKDCINSQGEQMNGGDLWACDLEFRWAPIPGTGGRDYHCRQSATPVSYYCKSLNKNQQCPEDLCTK</sequence>
<dbReference type="GeneID" id="18926698"/>
<dbReference type="VEuPathDB" id="FungiDB:MELLADRAFT_124239"/>
<name>F4S4K1_MELLP</name>
<dbReference type="RefSeq" id="XP_007416302.1">
    <property type="nucleotide sequence ID" value="XM_007416240.1"/>
</dbReference>
<dbReference type="InParanoid" id="F4S4K1"/>
<dbReference type="AlphaFoldDB" id="F4S4K1"/>
<reference evidence="3" key="1">
    <citation type="journal article" date="2011" name="Proc. Natl. Acad. Sci. U.S.A.">
        <title>Obligate biotrophy features unraveled by the genomic analysis of rust fungi.</title>
        <authorList>
            <person name="Duplessis S."/>
            <person name="Cuomo C.A."/>
            <person name="Lin Y.-C."/>
            <person name="Aerts A."/>
            <person name="Tisserant E."/>
            <person name="Veneault-Fourrey C."/>
            <person name="Joly D.L."/>
            <person name="Hacquard S."/>
            <person name="Amselem J."/>
            <person name="Cantarel B.L."/>
            <person name="Chiu R."/>
            <person name="Coutinho P.M."/>
            <person name="Feau N."/>
            <person name="Field M."/>
            <person name="Frey P."/>
            <person name="Gelhaye E."/>
            <person name="Goldberg J."/>
            <person name="Grabherr M.G."/>
            <person name="Kodira C.D."/>
            <person name="Kohler A."/>
            <person name="Kuees U."/>
            <person name="Lindquist E.A."/>
            <person name="Lucas S.M."/>
            <person name="Mago R."/>
            <person name="Mauceli E."/>
            <person name="Morin E."/>
            <person name="Murat C."/>
            <person name="Pangilinan J.L."/>
            <person name="Park R."/>
            <person name="Pearson M."/>
            <person name="Quesneville H."/>
            <person name="Rouhier N."/>
            <person name="Sakthikumar S."/>
            <person name="Salamov A.A."/>
            <person name="Schmutz J."/>
            <person name="Selles B."/>
            <person name="Shapiro H."/>
            <person name="Tanguay P."/>
            <person name="Tuskan G.A."/>
            <person name="Henrissat B."/>
            <person name="Van de Peer Y."/>
            <person name="Rouze P."/>
            <person name="Ellis J.G."/>
            <person name="Dodds P.N."/>
            <person name="Schein J.E."/>
            <person name="Zhong S."/>
            <person name="Hamelin R.C."/>
            <person name="Grigoriev I.V."/>
            <person name="Szabo L.J."/>
            <person name="Martin F."/>
        </authorList>
    </citation>
    <scope>NUCLEOTIDE SEQUENCE [LARGE SCALE GENOMIC DNA]</scope>
    <source>
        <strain evidence="3">98AG31 / pathotype 3-4-7</strain>
    </source>
</reference>
<keyword evidence="3" id="KW-1185">Reference proteome</keyword>
<proteinExistence type="predicted"/>